<accession>A0A423J807</accession>
<organism evidence="1 2">
    <name type="scientific">Pseudomonas brassicacearum</name>
    <dbReference type="NCBI Taxonomy" id="930166"/>
    <lineage>
        <taxon>Bacteria</taxon>
        <taxon>Pseudomonadati</taxon>
        <taxon>Pseudomonadota</taxon>
        <taxon>Gammaproteobacteria</taxon>
        <taxon>Pseudomonadales</taxon>
        <taxon>Pseudomonadaceae</taxon>
        <taxon>Pseudomonas</taxon>
    </lineage>
</organism>
<name>A0A423J807_9PSED</name>
<protein>
    <submittedName>
        <fullName evidence="1">Uncharacterized protein</fullName>
    </submittedName>
</protein>
<comment type="caution">
    <text evidence="1">The sequence shown here is derived from an EMBL/GenBank/DDBJ whole genome shotgun (WGS) entry which is preliminary data.</text>
</comment>
<proteinExistence type="predicted"/>
<dbReference type="RefSeq" id="WP_123368141.1">
    <property type="nucleotide sequence ID" value="NZ_MOBO01000026.1"/>
</dbReference>
<dbReference type="Proteomes" id="UP000286351">
    <property type="component" value="Unassembled WGS sequence"/>
</dbReference>
<evidence type="ECO:0000313" key="2">
    <source>
        <dbReference type="Proteomes" id="UP000286351"/>
    </source>
</evidence>
<dbReference type="EMBL" id="MOBO01000026">
    <property type="protein sequence ID" value="RON33787.1"/>
    <property type="molecule type" value="Genomic_DNA"/>
</dbReference>
<reference evidence="1 2" key="1">
    <citation type="submission" date="2016-10" db="EMBL/GenBank/DDBJ databases">
        <title>Comparative genome analysis of multiple Pseudomonas spp. focuses on biocontrol and plant growth promoting traits.</title>
        <authorList>
            <person name="Tao X.-Y."/>
            <person name="Taylor C.G."/>
        </authorList>
    </citation>
    <scope>NUCLEOTIDE SEQUENCE [LARGE SCALE GENOMIC DNA]</scope>
    <source>
        <strain evidence="1 2">38D4</strain>
    </source>
</reference>
<evidence type="ECO:0000313" key="1">
    <source>
        <dbReference type="EMBL" id="RON33787.1"/>
    </source>
</evidence>
<gene>
    <name evidence="1" type="ORF">BK664_25170</name>
</gene>
<sequence length="102" mass="12030">MEISTQYNGNPDDFALFVKLLPEKLMFLIDVRPNKDHKVVHRSTNDEILMTHIRRHQPSQWKPEFKVFIEGENWGSLNKTLFDDVSALAYAIRKRGLEQVEF</sequence>
<dbReference type="AlphaFoldDB" id="A0A423J807"/>